<accession>A0A8S5SC48</accession>
<reference evidence="1" key="1">
    <citation type="journal article" date="2021" name="Proc. Natl. Acad. Sci. U.S.A.">
        <title>A Catalog of Tens of Thousands of Viruses from Human Metagenomes Reveals Hidden Associations with Chronic Diseases.</title>
        <authorList>
            <person name="Tisza M.J."/>
            <person name="Buck C.B."/>
        </authorList>
    </citation>
    <scope>NUCLEOTIDE SEQUENCE</scope>
    <source>
        <strain evidence="1">CtzWr28</strain>
    </source>
</reference>
<dbReference type="EMBL" id="BK032571">
    <property type="protein sequence ID" value="DAF48628.1"/>
    <property type="molecule type" value="Genomic_DNA"/>
</dbReference>
<evidence type="ECO:0000313" key="1">
    <source>
        <dbReference type="EMBL" id="DAF48628.1"/>
    </source>
</evidence>
<sequence length="155" mass="17460">MASIVEELGDLEKLQKELEYLQTHAVKVGVLGNGSADGVSVQDYAIFNEYGTSHIPKRPFFRLSIGTENAQNRIKEYMNMQIEMIIQGEISGQEAYENLGEFVVQKIKKTIMSGNFAALNLKTIKIRQRKGNNSTKPLMDTHSLYESIKYEIVGV</sequence>
<name>A0A8S5SC48_9CAUD</name>
<proteinExistence type="predicted"/>
<organism evidence="1">
    <name type="scientific">Siphoviridae sp. ctzWr28</name>
    <dbReference type="NCBI Taxonomy" id="2827980"/>
    <lineage>
        <taxon>Viruses</taxon>
        <taxon>Duplodnaviria</taxon>
        <taxon>Heunggongvirae</taxon>
        <taxon>Uroviricota</taxon>
        <taxon>Caudoviricetes</taxon>
    </lineage>
</organism>
<protein>
    <submittedName>
        <fullName evidence="1">Virion morphogenesis protein</fullName>
    </submittedName>
</protein>